<feature type="region of interest" description="Disordered" evidence="1">
    <location>
        <begin position="1"/>
        <end position="70"/>
    </location>
</feature>
<comment type="caution">
    <text evidence="2">The sequence shown here is derived from an EMBL/GenBank/DDBJ whole genome shotgun (WGS) entry which is preliminary data.</text>
</comment>
<gene>
    <name evidence="2" type="ORF">NE237_013471</name>
</gene>
<organism evidence="2 3">
    <name type="scientific">Protea cynaroides</name>
    <dbReference type="NCBI Taxonomy" id="273540"/>
    <lineage>
        <taxon>Eukaryota</taxon>
        <taxon>Viridiplantae</taxon>
        <taxon>Streptophyta</taxon>
        <taxon>Embryophyta</taxon>
        <taxon>Tracheophyta</taxon>
        <taxon>Spermatophyta</taxon>
        <taxon>Magnoliopsida</taxon>
        <taxon>Proteales</taxon>
        <taxon>Proteaceae</taxon>
        <taxon>Protea</taxon>
    </lineage>
</organism>
<sequence>MSSDEDCDSDDQFVDKKVGDEAVGDETVRDETVRDEDIGDEEMGDDDYVDSEWDSDGKLSDIKSDDSPDEIDCWEERNIDKTEKALSEEKMNNSAVQTIKNVDLQPCPNAVTVLLDEDGVQRSAVAMVSEKEDNKVVSEKNELSIFKDLLLLWFQRRMSSAYSEICHCYGFTWKQCYSVIEGSSESINKLQHPNADSTSFVGESAVLDLHSRGDHPNNAIPGVAMTSCQKCPLQDDSLGPIASTGTGTIGWSTFG</sequence>
<dbReference type="EMBL" id="JAMYWD010000011">
    <property type="protein sequence ID" value="KAJ4956688.1"/>
    <property type="molecule type" value="Genomic_DNA"/>
</dbReference>
<dbReference type="AlphaFoldDB" id="A0A9Q0K078"/>
<accession>A0A9Q0K078</accession>
<evidence type="ECO:0000313" key="2">
    <source>
        <dbReference type="EMBL" id="KAJ4956688.1"/>
    </source>
</evidence>
<reference evidence="2" key="1">
    <citation type="journal article" date="2023" name="Plant J.">
        <title>The genome of the king protea, Protea cynaroides.</title>
        <authorList>
            <person name="Chang J."/>
            <person name="Duong T.A."/>
            <person name="Schoeman C."/>
            <person name="Ma X."/>
            <person name="Roodt D."/>
            <person name="Barker N."/>
            <person name="Li Z."/>
            <person name="Van de Peer Y."/>
            <person name="Mizrachi E."/>
        </authorList>
    </citation>
    <scope>NUCLEOTIDE SEQUENCE</scope>
    <source>
        <tissue evidence="2">Young leaves</tissue>
    </source>
</reference>
<feature type="compositionally biased region" description="Acidic residues" evidence="1">
    <location>
        <begin position="1"/>
        <end position="12"/>
    </location>
</feature>
<proteinExistence type="predicted"/>
<evidence type="ECO:0000256" key="1">
    <source>
        <dbReference type="SAM" id="MobiDB-lite"/>
    </source>
</evidence>
<name>A0A9Q0K078_9MAGN</name>
<keyword evidence="3" id="KW-1185">Reference proteome</keyword>
<evidence type="ECO:0000313" key="3">
    <source>
        <dbReference type="Proteomes" id="UP001141806"/>
    </source>
</evidence>
<feature type="compositionally biased region" description="Acidic residues" evidence="1">
    <location>
        <begin position="37"/>
        <end position="54"/>
    </location>
</feature>
<protein>
    <submittedName>
        <fullName evidence="2">Uncharacterized protein</fullName>
    </submittedName>
</protein>
<feature type="compositionally biased region" description="Basic and acidic residues" evidence="1">
    <location>
        <begin position="13"/>
        <end position="36"/>
    </location>
</feature>
<feature type="compositionally biased region" description="Basic and acidic residues" evidence="1">
    <location>
        <begin position="55"/>
        <end position="66"/>
    </location>
</feature>
<dbReference type="Proteomes" id="UP001141806">
    <property type="component" value="Unassembled WGS sequence"/>
</dbReference>